<comment type="caution">
    <text evidence="2">The sequence shown here is derived from an EMBL/GenBank/DDBJ whole genome shotgun (WGS) entry which is preliminary data.</text>
</comment>
<accession>A0A448WZH0</accession>
<feature type="compositionally biased region" description="Gly residues" evidence="1">
    <location>
        <begin position="257"/>
        <end position="270"/>
    </location>
</feature>
<gene>
    <name evidence="2" type="ORF">PXEA_LOCUS17596</name>
</gene>
<evidence type="ECO:0000313" key="3">
    <source>
        <dbReference type="Proteomes" id="UP000784294"/>
    </source>
</evidence>
<dbReference type="Proteomes" id="UP000784294">
    <property type="component" value="Unassembled WGS sequence"/>
</dbReference>
<dbReference type="EMBL" id="CAAALY010066229">
    <property type="protein sequence ID" value="VEL24156.1"/>
    <property type="molecule type" value="Genomic_DNA"/>
</dbReference>
<feature type="region of interest" description="Disordered" evidence="1">
    <location>
        <begin position="257"/>
        <end position="283"/>
    </location>
</feature>
<feature type="region of interest" description="Disordered" evidence="1">
    <location>
        <begin position="93"/>
        <end position="135"/>
    </location>
</feature>
<evidence type="ECO:0000256" key="1">
    <source>
        <dbReference type="SAM" id="MobiDB-lite"/>
    </source>
</evidence>
<feature type="compositionally biased region" description="Basic residues" evidence="1">
    <location>
        <begin position="97"/>
        <end position="107"/>
    </location>
</feature>
<proteinExistence type="predicted"/>
<dbReference type="AlphaFoldDB" id="A0A448WZH0"/>
<organism evidence="2 3">
    <name type="scientific">Protopolystoma xenopodis</name>
    <dbReference type="NCBI Taxonomy" id="117903"/>
    <lineage>
        <taxon>Eukaryota</taxon>
        <taxon>Metazoa</taxon>
        <taxon>Spiralia</taxon>
        <taxon>Lophotrochozoa</taxon>
        <taxon>Platyhelminthes</taxon>
        <taxon>Monogenea</taxon>
        <taxon>Polyopisthocotylea</taxon>
        <taxon>Polystomatidea</taxon>
        <taxon>Polystomatidae</taxon>
        <taxon>Protopolystoma</taxon>
    </lineage>
</organism>
<sequence length="344" mass="37589">MSIPVSFSDCAGTRPLRGGSAVLLFPWICHELESLTMARNGLLMSQQQHLNHHQQHKLLSNGRLTDMQSASVHLLSGGPGPQHQLPQFLPQRLPSPHLRRLGSHHSRPTQPNILLPDPGQTPIRPAVGASHSASTSSGRLPHRLLITAVLPRVFSRLQQLASICRKLAHCTKDASNKEFNTLTINGAGLKTGVRSESIDSSQKHCTGKMATPLWALPLPIRQARTILANLAWLARREIATVINSTYDPRPDKVIKGKGLGTGTGLGGGGDDGGRCRNGADDRSRSKFSDAKMAKLHEFGGCHLWLLPSLAEHVLELVKLASCMPDIRVRLVCFLLYFAQFLYIL</sequence>
<evidence type="ECO:0000313" key="2">
    <source>
        <dbReference type="EMBL" id="VEL24156.1"/>
    </source>
</evidence>
<name>A0A448WZH0_9PLAT</name>
<protein>
    <submittedName>
        <fullName evidence="2">Uncharacterized protein</fullName>
    </submittedName>
</protein>
<keyword evidence="3" id="KW-1185">Reference proteome</keyword>
<reference evidence="2" key="1">
    <citation type="submission" date="2018-11" db="EMBL/GenBank/DDBJ databases">
        <authorList>
            <consortium name="Pathogen Informatics"/>
        </authorList>
    </citation>
    <scope>NUCLEOTIDE SEQUENCE</scope>
</reference>
<feature type="compositionally biased region" description="Basic and acidic residues" evidence="1">
    <location>
        <begin position="271"/>
        <end position="283"/>
    </location>
</feature>